<name>A0A1H3AXR6_9FIRM</name>
<sequence length="221" mass="26267">MRKTILTLLICLLLILPIGKNMFFAEGTYNPDEIIYPTYSDKSYNEESRKEIDKIIEKYGGKIYVKIYNNLDELNDYMNAHMLEDSDAIIYDPEVSNKRIELIRADRINELGDEFQAIFIDKENYNPDEIIYPTYSDKSYREDTKKKIDKIIEEYDGKIYVKTYNNLDEFKDYIDDHMVGDSEMIIYDPELSDRQIEFLMAYRIKISADKFQAIFIDYVDS</sequence>
<evidence type="ECO:0000313" key="2">
    <source>
        <dbReference type="Proteomes" id="UP000198828"/>
    </source>
</evidence>
<evidence type="ECO:0000313" key="1">
    <source>
        <dbReference type="EMBL" id="SDX34201.1"/>
    </source>
</evidence>
<proteinExistence type="predicted"/>
<dbReference type="Proteomes" id="UP000198828">
    <property type="component" value="Unassembled WGS sequence"/>
</dbReference>
<reference evidence="1 2" key="1">
    <citation type="submission" date="2016-10" db="EMBL/GenBank/DDBJ databases">
        <authorList>
            <person name="de Groot N.N."/>
        </authorList>
    </citation>
    <scope>NUCLEOTIDE SEQUENCE [LARGE SCALE GENOMIC DNA]</scope>
    <source>
        <strain evidence="1 2">DSM 23310</strain>
    </source>
</reference>
<dbReference type="AlphaFoldDB" id="A0A1H3AXR6"/>
<dbReference type="RefSeq" id="WP_093753565.1">
    <property type="nucleotide sequence ID" value="NZ_BSYN01000008.1"/>
</dbReference>
<organism evidence="1 2">
    <name type="scientific">Tepidimicrobium xylanilyticum</name>
    <dbReference type="NCBI Taxonomy" id="1123352"/>
    <lineage>
        <taxon>Bacteria</taxon>
        <taxon>Bacillati</taxon>
        <taxon>Bacillota</taxon>
        <taxon>Tissierellia</taxon>
        <taxon>Tissierellales</taxon>
        <taxon>Tepidimicrobiaceae</taxon>
        <taxon>Tepidimicrobium</taxon>
    </lineage>
</organism>
<dbReference type="OrthoDB" id="9955173at2"/>
<dbReference type="EMBL" id="FNNG01000009">
    <property type="protein sequence ID" value="SDX34201.1"/>
    <property type="molecule type" value="Genomic_DNA"/>
</dbReference>
<keyword evidence="2" id="KW-1185">Reference proteome</keyword>
<gene>
    <name evidence="1" type="ORF">SAMN05660923_02161</name>
</gene>
<accession>A0A1H3AXR6</accession>
<protein>
    <submittedName>
        <fullName evidence="1">Uncharacterized protein</fullName>
    </submittedName>
</protein>